<comment type="caution">
    <text evidence="6">The sequence shown here is derived from an EMBL/GenBank/DDBJ whole genome shotgun (WGS) entry which is preliminary data.</text>
</comment>
<dbReference type="Proteomes" id="UP000217448">
    <property type="component" value="Unassembled WGS sequence"/>
</dbReference>
<comment type="subcellular location">
    <subcellularLocation>
        <location evidence="1">Membrane</location>
        <topology evidence="1">Multi-pass membrane protein</topology>
    </subcellularLocation>
</comment>
<reference evidence="7" key="1">
    <citation type="submission" date="2023-07" db="EMBL/GenBank/DDBJ databases">
        <title>Yangia mangrovi SAOS 153D genome.</title>
        <authorList>
            <person name="Verma A."/>
            <person name="Pal Y."/>
            <person name="Sundharam S."/>
            <person name="Bisht B."/>
            <person name="Srinivasan K."/>
        </authorList>
    </citation>
    <scope>NUCLEOTIDE SEQUENCE [LARGE SCALE GENOMIC DNA]</scope>
    <source>
        <strain evidence="7">SAOS 153D</strain>
    </source>
</reference>
<comment type="similarity">
    <text evidence="2">Belongs to the CbiQ family.</text>
</comment>
<keyword evidence="3" id="KW-0812">Transmembrane</keyword>
<keyword evidence="4" id="KW-1133">Transmembrane helix</keyword>
<evidence type="ECO:0000256" key="2">
    <source>
        <dbReference type="ARBA" id="ARBA00008564"/>
    </source>
</evidence>
<keyword evidence="7" id="KW-1185">Reference proteome</keyword>
<evidence type="ECO:0000256" key="3">
    <source>
        <dbReference type="ARBA" id="ARBA00022692"/>
    </source>
</evidence>
<dbReference type="InterPro" id="IPR003339">
    <property type="entry name" value="ABC/ECF_trnsptr_transmembrane"/>
</dbReference>
<dbReference type="RefSeq" id="WP_260350308.1">
    <property type="nucleotide sequence ID" value="NZ_NTHN02000102.1"/>
</dbReference>
<evidence type="ECO:0000256" key="1">
    <source>
        <dbReference type="ARBA" id="ARBA00004141"/>
    </source>
</evidence>
<sequence>MILGVAAPALWLPMLALLVAGLFAATAGLGPTLRDARPLTWHAPVLLVGMLLVKQAIDWGLVLEISLRFMLTATPIFWLHRMTSPTELLKLFERLLPLRLRFILVFTLRVWPLLFRDMQDILLLARLSGAWPARRRDIRPRHLLRAPGRIMLPLSVRAVRLSDDMARSLEARGLDRL</sequence>
<evidence type="ECO:0000313" key="7">
    <source>
        <dbReference type="Proteomes" id="UP000217448"/>
    </source>
</evidence>
<organism evidence="6 7">
    <name type="scientific">Alloyangia mangrovi</name>
    <dbReference type="NCBI Taxonomy" id="1779329"/>
    <lineage>
        <taxon>Bacteria</taxon>
        <taxon>Pseudomonadati</taxon>
        <taxon>Pseudomonadota</taxon>
        <taxon>Alphaproteobacteria</taxon>
        <taxon>Rhodobacterales</taxon>
        <taxon>Roseobacteraceae</taxon>
        <taxon>Alloyangia</taxon>
    </lineage>
</organism>
<evidence type="ECO:0000256" key="5">
    <source>
        <dbReference type="ARBA" id="ARBA00023136"/>
    </source>
</evidence>
<evidence type="ECO:0000313" key="6">
    <source>
        <dbReference type="EMBL" id="MCT4373570.1"/>
    </source>
</evidence>
<dbReference type="EMBL" id="NTHN02000102">
    <property type="protein sequence ID" value="MCT4373570.1"/>
    <property type="molecule type" value="Genomic_DNA"/>
</dbReference>
<keyword evidence="5" id="KW-0472">Membrane</keyword>
<evidence type="ECO:0008006" key="8">
    <source>
        <dbReference type="Google" id="ProtNLM"/>
    </source>
</evidence>
<evidence type="ECO:0000256" key="4">
    <source>
        <dbReference type="ARBA" id="ARBA00022989"/>
    </source>
</evidence>
<proteinExistence type="inferred from homology"/>
<dbReference type="CDD" id="cd16914">
    <property type="entry name" value="EcfT"/>
    <property type="match status" value="1"/>
</dbReference>
<protein>
    <recommendedName>
        <fullName evidence="8">Energy-coupling factor transporter transmembrane protein EcfT</fullName>
    </recommendedName>
</protein>
<gene>
    <name evidence="6" type="ORF">CLG85_026040</name>
</gene>
<name>A0ABT2KTV0_9RHOB</name>
<accession>A0ABT2KTV0</accession>